<keyword evidence="12" id="KW-0464">Manganese</keyword>
<feature type="domain" description="PPM-type phosphatase" evidence="17">
    <location>
        <begin position="601"/>
        <end position="891"/>
    </location>
</feature>
<dbReference type="GO" id="GO:0005829">
    <property type="term" value="C:cytosol"/>
    <property type="evidence" value="ECO:0007669"/>
    <property type="project" value="TreeGrafter"/>
</dbReference>
<dbReference type="Gene3D" id="3.60.40.10">
    <property type="entry name" value="PPM-type phosphatase domain"/>
    <property type="match status" value="2"/>
</dbReference>
<feature type="compositionally biased region" description="Polar residues" evidence="16">
    <location>
        <begin position="1522"/>
        <end position="1535"/>
    </location>
</feature>
<dbReference type="EnsemblPlants" id="OGLUM02G23270.1">
    <property type="protein sequence ID" value="OGLUM02G23270.1"/>
    <property type="gene ID" value="OGLUM02G23270"/>
</dbReference>
<dbReference type="Pfam" id="PF10193">
    <property type="entry name" value="Telomere_reg-2"/>
    <property type="match status" value="1"/>
</dbReference>
<feature type="region of interest" description="Disordered" evidence="16">
    <location>
        <begin position="1521"/>
        <end position="1541"/>
    </location>
</feature>
<dbReference type="SUPFAM" id="SSF81606">
    <property type="entry name" value="PP2C-like"/>
    <property type="match status" value="2"/>
</dbReference>
<dbReference type="PROSITE" id="PS51746">
    <property type="entry name" value="PPM_2"/>
    <property type="match status" value="2"/>
</dbReference>
<protein>
    <recommendedName>
        <fullName evidence="6">protein-serine/threonine phosphatase</fullName>
        <ecNumber evidence="6">3.1.3.16</ecNumber>
    </recommendedName>
</protein>
<dbReference type="GO" id="GO:0051083">
    <property type="term" value="P:'de novo' cotranslational protein folding"/>
    <property type="evidence" value="ECO:0007669"/>
    <property type="project" value="TreeGrafter"/>
</dbReference>
<comment type="catalytic activity">
    <reaction evidence="13">
        <text>O-phospho-L-seryl-[protein] + H2O = L-seryl-[protein] + phosphate</text>
        <dbReference type="Rhea" id="RHEA:20629"/>
        <dbReference type="Rhea" id="RHEA-COMP:9863"/>
        <dbReference type="Rhea" id="RHEA-COMP:11604"/>
        <dbReference type="ChEBI" id="CHEBI:15377"/>
        <dbReference type="ChEBI" id="CHEBI:29999"/>
        <dbReference type="ChEBI" id="CHEBI:43474"/>
        <dbReference type="ChEBI" id="CHEBI:83421"/>
        <dbReference type="EC" id="3.1.3.16"/>
    </reaction>
</comment>
<keyword evidence="9 15" id="KW-0378">Hydrolase</keyword>
<dbReference type="FunFam" id="3.60.40.10:FF:000056">
    <property type="entry name" value="Probable protein phosphatase 2C 18"/>
    <property type="match status" value="2"/>
</dbReference>
<evidence type="ECO:0000256" key="5">
    <source>
        <dbReference type="ARBA" id="ARBA00006702"/>
    </source>
</evidence>
<evidence type="ECO:0000256" key="7">
    <source>
        <dbReference type="ARBA" id="ARBA00022490"/>
    </source>
</evidence>
<keyword evidence="10" id="KW-0460">Magnesium</keyword>
<comment type="catalytic activity">
    <reaction evidence="14">
        <text>O-phospho-L-threonyl-[protein] + H2O = L-threonyl-[protein] + phosphate</text>
        <dbReference type="Rhea" id="RHEA:47004"/>
        <dbReference type="Rhea" id="RHEA-COMP:11060"/>
        <dbReference type="Rhea" id="RHEA-COMP:11605"/>
        <dbReference type="ChEBI" id="CHEBI:15377"/>
        <dbReference type="ChEBI" id="CHEBI:30013"/>
        <dbReference type="ChEBI" id="CHEBI:43474"/>
        <dbReference type="ChEBI" id="CHEBI:61977"/>
        <dbReference type="EC" id="3.1.3.16"/>
    </reaction>
</comment>
<dbReference type="PROSITE" id="PS01032">
    <property type="entry name" value="PPM_1"/>
    <property type="match status" value="2"/>
</dbReference>
<comment type="similarity">
    <text evidence="5 15">Belongs to the PP2C family.</text>
</comment>
<evidence type="ECO:0000256" key="6">
    <source>
        <dbReference type="ARBA" id="ARBA00013081"/>
    </source>
</evidence>
<dbReference type="PANTHER" id="PTHR15830:SF10">
    <property type="entry name" value="TELOMERE LENGTH REGULATION PROTEIN TEL2 HOMOLOG"/>
    <property type="match status" value="1"/>
</dbReference>
<evidence type="ECO:0000256" key="3">
    <source>
        <dbReference type="ARBA" id="ARBA00004496"/>
    </source>
</evidence>
<evidence type="ECO:0000256" key="4">
    <source>
        <dbReference type="ARBA" id="ARBA00006133"/>
    </source>
</evidence>
<keyword evidence="11 15" id="KW-0904">Protein phosphatase</keyword>
<evidence type="ECO:0000256" key="10">
    <source>
        <dbReference type="ARBA" id="ARBA00022842"/>
    </source>
</evidence>
<dbReference type="InterPro" id="IPR051970">
    <property type="entry name" value="TEL2_Regulation"/>
</dbReference>
<reference evidence="18" key="1">
    <citation type="submission" date="2015-04" db="UniProtKB">
        <authorList>
            <consortium name="EnsemblPlants"/>
        </authorList>
    </citation>
    <scope>IDENTIFICATION</scope>
</reference>
<organism evidence="18">
    <name type="scientific">Oryza glumipatula</name>
    <dbReference type="NCBI Taxonomy" id="40148"/>
    <lineage>
        <taxon>Eukaryota</taxon>
        <taxon>Viridiplantae</taxon>
        <taxon>Streptophyta</taxon>
        <taxon>Embryophyta</taxon>
        <taxon>Tracheophyta</taxon>
        <taxon>Spermatophyta</taxon>
        <taxon>Magnoliopsida</taxon>
        <taxon>Liliopsida</taxon>
        <taxon>Poales</taxon>
        <taxon>Poaceae</taxon>
        <taxon>BOP clade</taxon>
        <taxon>Oryzoideae</taxon>
        <taxon>Oryzeae</taxon>
        <taxon>Oryzinae</taxon>
        <taxon>Oryza</taxon>
    </lineage>
</organism>
<evidence type="ECO:0000259" key="17">
    <source>
        <dbReference type="PROSITE" id="PS51746"/>
    </source>
</evidence>
<dbReference type="CDD" id="cd00143">
    <property type="entry name" value="PP2Cc"/>
    <property type="match status" value="2"/>
</dbReference>
<evidence type="ECO:0000256" key="1">
    <source>
        <dbReference type="ARBA" id="ARBA00001936"/>
    </source>
</evidence>
<dbReference type="InterPro" id="IPR036457">
    <property type="entry name" value="PPM-type-like_dom_sf"/>
</dbReference>
<sequence length="1601" mass="174255">MELAADEDANGLDPSNSVFLFVGEVISRVSRRGSTGRLESPIDLIRKMASAIALTFSKVVDPNNPLYLDDNCCENVEWDFGVLSPKEITAPSKDVELISKLKPSLPENKKHAGERRAKAIKHDTSENRAKIIEIKSLDSCETSGSAVNGHFEEEECDEEIMNIDASSDSSLEPYDLSDDDSDLQKKFTQLKDLAAALRKPDDPDGVENALSSAEKLVRASPDELRHNSGDLVRALVHVRCSDVAMEGEEDSAEEKRQKALVALLVTCTFESLDVLTKLLYSSSVDVSQRILIIDVMTEAAQELAETKIVRRELRHGNLISDTSPSWLVPSDQGPAGAGPWREVSESGTLLNWSHRYEREVPSRSGQVKSGKSRKWGLGKAKDLQTEWSKNRFPLYAAAFMLPVMQGYDKRSHGVDLLNRDFVVLGKLIYMLGVCMKCMAMHPEASAVAPALLDMIRSRAVSQHPEAYVRRSVLFAASCILIALHPSYVASSLIEGNQDVSTGLEWIRTWALHVAETDPDTECTSMAMTCLRLHSEMALQTSRALESADHSKASSSSSRSLPSKLDNIIIPFANMIKASSTMGNSLPVESKFTFEEENDRIKYVVSSMQGWGEKMEDAHAAILNLDDTTSTSFFGVYDGHGGAEVALYCAKQFHIELCNHEDYHNDLINALDNVFLSMDENLQQSDAWRELVIPHDNGCMYFLKAGVCAKPFPQATYTGPAYEGSTACVVVIRGNQMIVGHVGDSRCVLSRQGGLAIDLSFDHKPCTRTESERERVQNAGGRSLGLRCEQVMGNYVVKEQWVLGDFGGGVTISRSIGDFAFKKNKDLDREKQMLICDPDILADDITDDMEFLVIASQGLCKASSAMGNNLPVESKVTVEEENDRIKYVVSSMQRFGDKMEDAHAAILSLDDTTSTSFFGVYDGHGGAEVASYCAKQFHIELCNHEDYHNDLTNALNNVFFSMDENLQQSDAWRELVIPRDNGWMYFLKAGICANFWPFVQAAYTGPAYEGSTACVVVIRGDQMIVGHAGDSRCVLSRQGGLAIDLSSDHKPRTSESERERVQNAGGISLGIGCEKVMGNYVIKEQWALGDFGGSVTISRSIGDFAFKKNKDLDREEQMLICDPDILTDYITDDMEFLVIASQGLWSCVESADVVAYIHDRLSGVSQIIAEFTVSSKHDDDNLNPGRAALISREGAELRVICEEVVEFGLASGENTTVILVQFKPGAFQYQLVDPAGFGTAVSNIASTSAAPAGASDTSDEGVDDAATARPTVMGYDADSSTGSADATVDSDEVDPNASATADSYNPRGHAEIVASHTGDEVYTSGSARVESGELAVPTPSANNTVADEVKVDAAVVAGGSTTAMAADEATVVSLLSTIVDNYYSINSSEEVDPTATVAADDKVTNASTSATAGSKLHTSDSSLNFVLVEDDHQVCVVCSFLHIDSAAPIVCLISSYRRKSGHFNWFGIDTHMGSSCHHDLFATLFRDLQISRALNRWIAAWPGTAGAAAREDEEEEEEGVCSVGTTSHRTGHSWSVGSAARDNPTAEMRPVQMAMSCMRLHSEMALQTSRALESADHSKTSSTSSRSLYLLSLITSSYHLPT</sequence>
<dbReference type="eggNOG" id="KOG0698">
    <property type="taxonomic scope" value="Eukaryota"/>
</dbReference>
<evidence type="ECO:0000256" key="2">
    <source>
        <dbReference type="ARBA" id="ARBA00001946"/>
    </source>
</evidence>
<evidence type="ECO:0000256" key="11">
    <source>
        <dbReference type="ARBA" id="ARBA00022912"/>
    </source>
</evidence>
<dbReference type="InterPro" id="IPR000222">
    <property type="entry name" value="PP2C_BS"/>
</dbReference>
<dbReference type="Gramene" id="OGLUM02G23270.1">
    <property type="protein sequence ID" value="OGLUM02G23270.1"/>
    <property type="gene ID" value="OGLUM02G23270"/>
</dbReference>
<dbReference type="InterPro" id="IPR057348">
    <property type="entry name" value="TELO2_ARM"/>
</dbReference>
<comment type="similarity">
    <text evidence="4">Belongs to the TEL2 family.</text>
</comment>
<feature type="domain" description="PPM-type phosphatase" evidence="17">
    <location>
        <begin position="885"/>
        <end position="1221"/>
    </location>
</feature>
<evidence type="ECO:0000313" key="18">
    <source>
        <dbReference type="EnsemblPlants" id="OGLUM02G23270.1"/>
    </source>
</evidence>
<dbReference type="GO" id="GO:0004722">
    <property type="term" value="F:protein serine/threonine phosphatase activity"/>
    <property type="evidence" value="ECO:0007669"/>
    <property type="project" value="UniProtKB-EC"/>
</dbReference>
<reference evidence="18" key="2">
    <citation type="submission" date="2018-05" db="EMBL/GenBank/DDBJ databases">
        <title>OgluRS3 (Oryza glumaepatula Reference Sequence Version 3).</title>
        <authorList>
            <person name="Zhang J."/>
            <person name="Kudrna D."/>
            <person name="Lee S."/>
            <person name="Talag J."/>
            <person name="Welchert J."/>
            <person name="Wing R.A."/>
        </authorList>
    </citation>
    <scope>NUCLEOTIDE SEQUENCE [LARGE SCALE GENOMIC DNA]</scope>
</reference>
<comment type="cofactor">
    <cofactor evidence="1">
        <name>Mn(2+)</name>
        <dbReference type="ChEBI" id="CHEBI:29035"/>
    </cofactor>
</comment>
<dbReference type="Proteomes" id="UP000026961">
    <property type="component" value="Chromosome 2"/>
</dbReference>
<accession>A0A0D9YUI5</accession>
<dbReference type="SMART" id="SM00332">
    <property type="entry name" value="PP2Cc"/>
    <property type="match status" value="2"/>
</dbReference>
<dbReference type="Pfam" id="PF25320">
    <property type="entry name" value="TELO2_ARM"/>
    <property type="match status" value="1"/>
</dbReference>
<comment type="cofactor">
    <cofactor evidence="2">
        <name>Mg(2+)</name>
        <dbReference type="ChEBI" id="CHEBI:18420"/>
    </cofactor>
</comment>
<evidence type="ECO:0000313" key="19">
    <source>
        <dbReference type="Proteomes" id="UP000026961"/>
    </source>
</evidence>
<dbReference type="EC" id="3.1.3.16" evidence="6"/>
<dbReference type="eggNOG" id="KOG4346">
    <property type="taxonomic scope" value="Eukaryota"/>
</dbReference>
<evidence type="ECO:0000256" key="13">
    <source>
        <dbReference type="ARBA" id="ARBA00047761"/>
    </source>
</evidence>
<name>A0A0D9YUI5_9ORYZ</name>
<dbReference type="InterPro" id="IPR038528">
    <property type="entry name" value="TEL2_C_sf"/>
</dbReference>
<dbReference type="InterPro" id="IPR001932">
    <property type="entry name" value="PPM-type_phosphatase-like_dom"/>
</dbReference>
<keyword evidence="19" id="KW-1185">Reference proteome</keyword>
<feature type="region of interest" description="Disordered" evidence="16">
    <location>
        <begin position="1271"/>
        <end position="1306"/>
    </location>
</feature>
<proteinExistence type="inferred from homology"/>
<evidence type="ECO:0000256" key="9">
    <source>
        <dbReference type="ARBA" id="ARBA00022801"/>
    </source>
</evidence>
<keyword evidence="8" id="KW-0479">Metal-binding</keyword>
<dbReference type="HOGENOM" id="CLU_001488_0_0_1"/>
<dbReference type="PANTHER" id="PTHR15830">
    <property type="entry name" value="TELOMERE LENGTH REGULATION PROTEIN TEL2 FAMILY MEMBER"/>
    <property type="match status" value="1"/>
</dbReference>
<dbReference type="FunFam" id="1.25.40.720:FF:000002">
    <property type="entry name" value="Embryo defective 2423"/>
    <property type="match status" value="1"/>
</dbReference>
<evidence type="ECO:0000256" key="8">
    <source>
        <dbReference type="ARBA" id="ARBA00022723"/>
    </source>
</evidence>
<dbReference type="Pfam" id="PF00481">
    <property type="entry name" value="PP2C"/>
    <property type="match status" value="3"/>
</dbReference>
<dbReference type="Gene3D" id="1.25.40.720">
    <property type="entry name" value="Telomere length regulation protein 2, C-terminal domain"/>
    <property type="match status" value="1"/>
</dbReference>
<evidence type="ECO:0000256" key="16">
    <source>
        <dbReference type="SAM" id="MobiDB-lite"/>
    </source>
</evidence>
<evidence type="ECO:0000256" key="12">
    <source>
        <dbReference type="ARBA" id="ARBA00023211"/>
    </source>
</evidence>
<evidence type="ECO:0000256" key="15">
    <source>
        <dbReference type="RuleBase" id="RU003465"/>
    </source>
</evidence>
<evidence type="ECO:0000256" key="14">
    <source>
        <dbReference type="ARBA" id="ARBA00048336"/>
    </source>
</evidence>
<dbReference type="STRING" id="40148.A0A0D9YUI5"/>
<dbReference type="GO" id="GO:0051879">
    <property type="term" value="F:Hsp90 protein binding"/>
    <property type="evidence" value="ECO:0007669"/>
    <property type="project" value="TreeGrafter"/>
</dbReference>
<keyword evidence="7" id="KW-0963">Cytoplasm</keyword>
<dbReference type="GO" id="GO:0042162">
    <property type="term" value="F:telomeric DNA binding"/>
    <property type="evidence" value="ECO:0007669"/>
    <property type="project" value="TreeGrafter"/>
</dbReference>
<comment type="subcellular location">
    <subcellularLocation>
        <location evidence="3">Cytoplasm</location>
    </subcellularLocation>
</comment>
<dbReference type="GO" id="GO:0046872">
    <property type="term" value="F:metal ion binding"/>
    <property type="evidence" value="ECO:0007669"/>
    <property type="project" value="UniProtKB-KW"/>
</dbReference>
<dbReference type="InterPro" id="IPR019337">
    <property type="entry name" value="Telomere_length_regulation_dom"/>
</dbReference>